<dbReference type="EMBL" id="MU251263">
    <property type="protein sequence ID" value="KAG9252223.1"/>
    <property type="molecule type" value="Genomic_DNA"/>
</dbReference>
<protein>
    <submittedName>
        <fullName evidence="3">Hydrolase</fullName>
    </submittedName>
</protein>
<accession>A0A9P8CM96</accession>
<keyword evidence="4" id="KW-1185">Reference proteome</keyword>
<organism evidence="3 4">
    <name type="scientific">Emericellopsis atlantica</name>
    <dbReference type="NCBI Taxonomy" id="2614577"/>
    <lineage>
        <taxon>Eukaryota</taxon>
        <taxon>Fungi</taxon>
        <taxon>Dikarya</taxon>
        <taxon>Ascomycota</taxon>
        <taxon>Pezizomycotina</taxon>
        <taxon>Sordariomycetes</taxon>
        <taxon>Hypocreomycetidae</taxon>
        <taxon>Hypocreales</taxon>
        <taxon>Bionectriaceae</taxon>
        <taxon>Emericellopsis</taxon>
    </lineage>
</organism>
<reference evidence="3" key="1">
    <citation type="journal article" date="2021" name="IMA Fungus">
        <title>Genomic characterization of three marine fungi, including Emericellopsis atlantica sp. nov. with signatures of a generalist lifestyle and marine biomass degradation.</title>
        <authorList>
            <person name="Hagestad O.C."/>
            <person name="Hou L."/>
            <person name="Andersen J.H."/>
            <person name="Hansen E.H."/>
            <person name="Altermark B."/>
            <person name="Li C."/>
            <person name="Kuhnert E."/>
            <person name="Cox R.J."/>
            <person name="Crous P.W."/>
            <person name="Spatafora J.W."/>
            <person name="Lail K."/>
            <person name="Amirebrahimi M."/>
            <person name="Lipzen A."/>
            <person name="Pangilinan J."/>
            <person name="Andreopoulos W."/>
            <person name="Hayes R.D."/>
            <person name="Ng V."/>
            <person name="Grigoriev I.V."/>
            <person name="Jackson S.A."/>
            <person name="Sutton T.D.S."/>
            <person name="Dobson A.D.W."/>
            <person name="Rama T."/>
        </authorList>
    </citation>
    <scope>NUCLEOTIDE SEQUENCE</scope>
    <source>
        <strain evidence="3">TS7</strain>
    </source>
</reference>
<evidence type="ECO:0000313" key="4">
    <source>
        <dbReference type="Proteomes" id="UP000887229"/>
    </source>
</evidence>
<dbReference type="InterPro" id="IPR029058">
    <property type="entry name" value="AB_hydrolase_fold"/>
</dbReference>
<dbReference type="InterPro" id="IPR013094">
    <property type="entry name" value="AB_hydrolase_3"/>
</dbReference>
<feature type="domain" description="Alpha/beta hydrolase fold-3" evidence="2">
    <location>
        <begin position="85"/>
        <end position="292"/>
    </location>
</feature>
<evidence type="ECO:0000259" key="2">
    <source>
        <dbReference type="Pfam" id="PF07859"/>
    </source>
</evidence>
<dbReference type="GO" id="GO:0016787">
    <property type="term" value="F:hydrolase activity"/>
    <property type="evidence" value="ECO:0007669"/>
    <property type="project" value="UniProtKB-KW"/>
</dbReference>
<dbReference type="Pfam" id="PF07859">
    <property type="entry name" value="Abhydrolase_3"/>
    <property type="match status" value="1"/>
</dbReference>
<dbReference type="PANTHER" id="PTHR48081">
    <property type="entry name" value="AB HYDROLASE SUPERFAMILY PROTEIN C4A8.06C"/>
    <property type="match status" value="1"/>
</dbReference>
<keyword evidence="1 3" id="KW-0378">Hydrolase</keyword>
<name>A0A9P8CM96_9HYPO</name>
<comment type="caution">
    <text evidence="3">The sequence shown here is derived from an EMBL/GenBank/DDBJ whole genome shotgun (WGS) entry which is preliminary data.</text>
</comment>
<dbReference type="SUPFAM" id="SSF53474">
    <property type="entry name" value="alpha/beta-Hydrolases"/>
    <property type="match status" value="1"/>
</dbReference>
<evidence type="ECO:0000256" key="1">
    <source>
        <dbReference type="ARBA" id="ARBA00022801"/>
    </source>
</evidence>
<dbReference type="RefSeq" id="XP_046116147.1">
    <property type="nucleotide sequence ID" value="XM_046261450.1"/>
</dbReference>
<dbReference type="GeneID" id="70292353"/>
<proteinExistence type="predicted"/>
<gene>
    <name evidence="3" type="ORF">F5Z01DRAFT_625815</name>
</gene>
<dbReference type="InterPro" id="IPR050300">
    <property type="entry name" value="GDXG_lipolytic_enzyme"/>
</dbReference>
<dbReference type="OrthoDB" id="433474at2759"/>
<dbReference type="Gene3D" id="3.40.50.1820">
    <property type="entry name" value="alpha/beta hydrolase"/>
    <property type="match status" value="1"/>
</dbReference>
<evidence type="ECO:0000313" key="3">
    <source>
        <dbReference type="EMBL" id="KAG9252223.1"/>
    </source>
</evidence>
<sequence>MAPIKPAYDPELAVVLDAIPAGDITPESIPALRKMQNDAANLEITLSGDEPFTHHEKTSTGPNGPVTISLFYPKNKATTPRPAIYHMHSGGMICGNRFTFFKDPLRWAKAAGAVAITVEYRLAPENPFPAGLNDCYAGLQYVAEHAAELGLDADRLMVSGQSAGANLAAAVAIMARDRKGPKLCGMLLDCGMYDDRGKTASINQYVKDGTWTRGSNETAWTAILGSQVGKANVDPLAAVARQTNLGGLPPAYLSVGSAEGFRDENVELAKKIWAAGGQAEVHVWPGGYHCFDMLAPDAAISKACIQAKVGWAKKTLNEPLSKL</sequence>
<dbReference type="AlphaFoldDB" id="A0A9P8CM96"/>
<dbReference type="Proteomes" id="UP000887229">
    <property type="component" value="Unassembled WGS sequence"/>
</dbReference>
<dbReference type="PANTHER" id="PTHR48081:SF8">
    <property type="entry name" value="ALPHA_BETA HYDROLASE FOLD-3 DOMAIN-CONTAINING PROTEIN-RELATED"/>
    <property type="match status" value="1"/>
</dbReference>